<dbReference type="EC" id="2.7.7.18" evidence="11"/>
<dbReference type="EMBL" id="CP032489">
    <property type="protein sequence ID" value="AYD49486.1"/>
    <property type="molecule type" value="Genomic_DNA"/>
</dbReference>
<keyword evidence="8 11" id="KW-0067">ATP-binding</keyword>
<dbReference type="InterPro" id="IPR004821">
    <property type="entry name" value="Cyt_trans-like"/>
</dbReference>
<keyword evidence="6 11" id="KW-0548">Nucleotidyltransferase</keyword>
<evidence type="ECO:0000313" key="14">
    <source>
        <dbReference type="Proteomes" id="UP000266118"/>
    </source>
</evidence>
<dbReference type="PANTHER" id="PTHR39321">
    <property type="entry name" value="NICOTINATE-NUCLEOTIDE ADENYLYLTRANSFERASE-RELATED"/>
    <property type="match status" value="1"/>
</dbReference>
<reference evidence="13 14" key="1">
    <citation type="submission" date="2018-09" db="EMBL/GenBank/DDBJ databases">
        <title>Arachidicoccus sp. nov., a bacterium isolated from soil.</title>
        <authorList>
            <person name="Weon H.-Y."/>
            <person name="Kwon S.-W."/>
            <person name="Lee S.A."/>
        </authorList>
    </citation>
    <scope>NUCLEOTIDE SEQUENCE [LARGE SCALE GENOMIC DNA]</scope>
    <source>
        <strain evidence="13 14">KIS59-12</strain>
    </source>
</reference>
<evidence type="ECO:0000256" key="10">
    <source>
        <dbReference type="ARBA" id="ARBA00048721"/>
    </source>
</evidence>
<dbReference type="GO" id="GO:0009435">
    <property type="term" value="P:NAD+ biosynthetic process"/>
    <property type="evidence" value="ECO:0007669"/>
    <property type="project" value="UniProtKB-UniRule"/>
</dbReference>
<accession>A0A386HV61</accession>
<protein>
    <recommendedName>
        <fullName evidence="11">Probable nicotinate-nucleotide adenylyltransferase</fullName>
        <ecNumber evidence="11">2.7.7.18</ecNumber>
    </recommendedName>
    <alternativeName>
        <fullName evidence="11">Deamido-NAD(+) diphosphorylase</fullName>
    </alternativeName>
    <alternativeName>
        <fullName evidence="11">Deamido-NAD(+) pyrophosphorylase</fullName>
    </alternativeName>
    <alternativeName>
        <fullName evidence="11">Nicotinate mononucleotide adenylyltransferase</fullName>
        <shortName evidence="11">NaMN adenylyltransferase</shortName>
    </alternativeName>
</protein>
<dbReference type="KEGG" id="ark:D6B99_16985"/>
<keyword evidence="9 11" id="KW-0520">NAD</keyword>
<keyword evidence="5 11" id="KW-0808">Transferase</keyword>
<keyword evidence="4 11" id="KW-0662">Pyridine nucleotide biosynthesis</keyword>
<sequence length="191" mass="22468">MKIGLYFGSFNPIHIGHMIIAEHVVNNSDLKQVWFVLSPHNPLKSSNTLLNEYDRLHLLNIAIDDNERFRAMDVEFKLPKPSYTITTLVYLEEKYPQHEFVIVIGSDSFTNLSKWKNYETLIKNYSFIVYRRPGFEINTETTKNINYELLDAPLLDISATFIRAQLKERKDIKYLLPHGVYSEIESNKYYL</sequence>
<comment type="function">
    <text evidence="1 11">Catalyzes the reversible adenylation of nicotinate mononucleotide (NaMN) to nicotinic acid adenine dinucleotide (NaAD).</text>
</comment>
<organism evidence="13 14">
    <name type="scientific">Arachidicoccus soli</name>
    <dbReference type="NCBI Taxonomy" id="2341117"/>
    <lineage>
        <taxon>Bacteria</taxon>
        <taxon>Pseudomonadati</taxon>
        <taxon>Bacteroidota</taxon>
        <taxon>Chitinophagia</taxon>
        <taxon>Chitinophagales</taxon>
        <taxon>Chitinophagaceae</taxon>
        <taxon>Arachidicoccus</taxon>
    </lineage>
</organism>
<evidence type="ECO:0000256" key="5">
    <source>
        <dbReference type="ARBA" id="ARBA00022679"/>
    </source>
</evidence>
<dbReference type="Pfam" id="PF01467">
    <property type="entry name" value="CTP_transf_like"/>
    <property type="match status" value="1"/>
</dbReference>
<evidence type="ECO:0000256" key="3">
    <source>
        <dbReference type="ARBA" id="ARBA00009014"/>
    </source>
</evidence>
<dbReference type="SUPFAM" id="SSF52374">
    <property type="entry name" value="Nucleotidylyl transferase"/>
    <property type="match status" value="1"/>
</dbReference>
<dbReference type="UniPathway" id="UPA00253">
    <property type="reaction ID" value="UER00332"/>
</dbReference>
<evidence type="ECO:0000256" key="7">
    <source>
        <dbReference type="ARBA" id="ARBA00022741"/>
    </source>
</evidence>
<evidence type="ECO:0000256" key="4">
    <source>
        <dbReference type="ARBA" id="ARBA00022642"/>
    </source>
</evidence>
<gene>
    <name evidence="11" type="primary">nadD</name>
    <name evidence="13" type="ORF">D6B99_16985</name>
</gene>
<dbReference type="RefSeq" id="WP_119991287.1">
    <property type="nucleotide sequence ID" value="NZ_CP032489.1"/>
</dbReference>
<name>A0A386HV61_9BACT</name>
<dbReference type="PANTHER" id="PTHR39321:SF3">
    <property type="entry name" value="PHOSPHOPANTETHEINE ADENYLYLTRANSFERASE"/>
    <property type="match status" value="1"/>
</dbReference>
<dbReference type="HAMAP" id="MF_00244">
    <property type="entry name" value="NaMN_adenylyltr"/>
    <property type="match status" value="1"/>
</dbReference>
<dbReference type="GO" id="GO:0005524">
    <property type="term" value="F:ATP binding"/>
    <property type="evidence" value="ECO:0007669"/>
    <property type="project" value="UniProtKB-KW"/>
</dbReference>
<dbReference type="GO" id="GO:0004515">
    <property type="term" value="F:nicotinate-nucleotide adenylyltransferase activity"/>
    <property type="evidence" value="ECO:0007669"/>
    <property type="project" value="UniProtKB-UniRule"/>
</dbReference>
<evidence type="ECO:0000256" key="11">
    <source>
        <dbReference type="HAMAP-Rule" id="MF_00244"/>
    </source>
</evidence>
<feature type="domain" description="Cytidyltransferase-like" evidence="12">
    <location>
        <begin position="5"/>
        <end position="164"/>
    </location>
</feature>
<evidence type="ECO:0000256" key="8">
    <source>
        <dbReference type="ARBA" id="ARBA00022840"/>
    </source>
</evidence>
<dbReference type="InterPro" id="IPR005248">
    <property type="entry name" value="NadD/NMNAT"/>
</dbReference>
<dbReference type="CDD" id="cd02165">
    <property type="entry name" value="NMNAT"/>
    <property type="match status" value="1"/>
</dbReference>
<evidence type="ECO:0000256" key="6">
    <source>
        <dbReference type="ARBA" id="ARBA00022695"/>
    </source>
</evidence>
<dbReference type="OrthoDB" id="5295945at2"/>
<comment type="catalytic activity">
    <reaction evidence="10 11">
        <text>nicotinate beta-D-ribonucleotide + ATP + H(+) = deamido-NAD(+) + diphosphate</text>
        <dbReference type="Rhea" id="RHEA:22860"/>
        <dbReference type="ChEBI" id="CHEBI:15378"/>
        <dbReference type="ChEBI" id="CHEBI:30616"/>
        <dbReference type="ChEBI" id="CHEBI:33019"/>
        <dbReference type="ChEBI" id="CHEBI:57502"/>
        <dbReference type="ChEBI" id="CHEBI:58437"/>
        <dbReference type="EC" id="2.7.7.18"/>
    </reaction>
</comment>
<dbReference type="NCBIfam" id="TIGR00482">
    <property type="entry name" value="nicotinate (nicotinamide) nucleotide adenylyltransferase"/>
    <property type="match status" value="1"/>
</dbReference>
<comment type="pathway">
    <text evidence="2 11">Cofactor biosynthesis; NAD(+) biosynthesis; deamido-NAD(+) from nicotinate D-ribonucleotide: step 1/1.</text>
</comment>
<keyword evidence="7 11" id="KW-0547">Nucleotide-binding</keyword>
<dbReference type="Gene3D" id="3.40.50.620">
    <property type="entry name" value="HUPs"/>
    <property type="match status" value="1"/>
</dbReference>
<evidence type="ECO:0000256" key="1">
    <source>
        <dbReference type="ARBA" id="ARBA00002324"/>
    </source>
</evidence>
<comment type="similarity">
    <text evidence="3 11">Belongs to the NadD family.</text>
</comment>
<evidence type="ECO:0000259" key="12">
    <source>
        <dbReference type="Pfam" id="PF01467"/>
    </source>
</evidence>
<proteinExistence type="inferred from homology"/>
<dbReference type="NCBIfam" id="NF000840">
    <property type="entry name" value="PRK00071.1-3"/>
    <property type="match status" value="1"/>
</dbReference>
<keyword evidence="14" id="KW-1185">Reference proteome</keyword>
<dbReference type="AlphaFoldDB" id="A0A386HV61"/>
<dbReference type="Proteomes" id="UP000266118">
    <property type="component" value="Chromosome"/>
</dbReference>
<evidence type="ECO:0000256" key="9">
    <source>
        <dbReference type="ARBA" id="ARBA00023027"/>
    </source>
</evidence>
<evidence type="ECO:0000313" key="13">
    <source>
        <dbReference type="EMBL" id="AYD49486.1"/>
    </source>
</evidence>
<evidence type="ECO:0000256" key="2">
    <source>
        <dbReference type="ARBA" id="ARBA00005019"/>
    </source>
</evidence>
<dbReference type="InterPro" id="IPR014729">
    <property type="entry name" value="Rossmann-like_a/b/a_fold"/>
</dbReference>